<organism evidence="2 3">
    <name type="scientific">Streptomyces cupreus</name>
    <dbReference type="NCBI Taxonomy" id="2759956"/>
    <lineage>
        <taxon>Bacteria</taxon>
        <taxon>Bacillati</taxon>
        <taxon>Actinomycetota</taxon>
        <taxon>Actinomycetes</taxon>
        <taxon>Kitasatosporales</taxon>
        <taxon>Streptomycetaceae</taxon>
        <taxon>Streptomyces</taxon>
    </lineage>
</organism>
<keyword evidence="1" id="KW-1133">Transmembrane helix</keyword>
<evidence type="ECO:0000256" key="1">
    <source>
        <dbReference type="SAM" id="Phobius"/>
    </source>
</evidence>
<proteinExistence type="predicted"/>
<evidence type="ECO:0000313" key="3">
    <source>
        <dbReference type="Proteomes" id="UP000584670"/>
    </source>
</evidence>
<comment type="caution">
    <text evidence="2">The sequence shown here is derived from an EMBL/GenBank/DDBJ whole genome shotgun (WGS) entry which is preliminary data.</text>
</comment>
<keyword evidence="1" id="KW-0472">Membrane</keyword>
<dbReference type="RefSeq" id="WP_186283019.1">
    <property type="nucleotide sequence ID" value="NZ_JACMSF010000015.1"/>
</dbReference>
<feature type="transmembrane region" description="Helical" evidence="1">
    <location>
        <begin position="50"/>
        <end position="71"/>
    </location>
</feature>
<protein>
    <submittedName>
        <fullName evidence="2">Uncharacterized protein</fullName>
    </submittedName>
</protein>
<gene>
    <name evidence="2" type="ORF">H4N64_16240</name>
</gene>
<dbReference type="EMBL" id="JACMSF010000015">
    <property type="protein sequence ID" value="MBC2903130.1"/>
    <property type="molecule type" value="Genomic_DNA"/>
</dbReference>
<sequence length="72" mass="7686">MTDVLWAGLLSVTGGAVVVGLGLEAYALWSKRQGDTLSEFIRPWARQHRGLFVAVCGLLVGLGVWLPGHILG</sequence>
<evidence type="ECO:0000313" key="2">
    <source>
        <dbReference type="EMBL" id="MBC2903130.1"/>
    </source>
</evidence>
<keyword evidence="3" id="KW-1185">Reference proteome</keyword>
<keyword evidence="1" id="KW-0812">Transmembrane</keyword>
<reference evidence="2 3" key="1">
    <citation type="submission" date="2020-08" db="EMBL/GenBank/DDBJ databases">
        <title>Streptomyces sp. PSKA01 genome sequencing and assembly.</title>
        <authorList>
            <person name="Mandal S."/>
            <person name="Maiti P.K."/>
            <person name="Das P."/>
        </authorList>
    </citation>
    <scope>NUCLEOTIDE SEQUENCE [LARGE SCALE GENOMIC DNA]</scope>
    <source>
        <strain evidence="2 3">PSKA01</strain>
    </source>
</reference>
<name>A0A7X1MBZ1_9ACTN</name>
<feature type="transmembrane region" description="Helical" evidence="1">
    <location>
        <begin position="6"/>
        <end position="29"/>
    </location>
</feature>
<dbReference type="Proteomes" id="UP000584670">
    <property type="component" value="Unassembled WGS sequence"/>
</dbReference>
<dbReference type="AlphaFoldDB" id="A0A7X1MBZ1"/>
<accession>A0A7X1MBZ1</accession>